<dbReference type="SUPFAM" id="SSF100950">
    <property type="entry name" value="NagB/RpiA/CoA transferase-like"/>
    <property type="match status" value="1"/>
</dbReference>
<organism evidence="2 3">
    <name type="scientific">[Actinomadura] parvosata subsp. kistnae</name>
    <dbReference type="NCBI Taxonomy" id="1909395"/>
    <lineage>
        <taxon>Bacteria</taxon>
        <taxon>Bacillati</taxon>
        <taxon>Actinomycetota</taxon>
        <taxon>Actinomycetes</taxon>
        <taxon>Streptosporangiales</taxon>
        <taxon>Streptosporangiaceae</taxon>
        <taxon>Nonomuraea</taxon>
    </lineage>
</organism>
<protein>
    <recommendedName>
        <fullName evidence="1">Glucosamine/galactosamine-6-phosphate isomerase domain-containing protein</fullName>
    </recommendedName>
</protein>
<feature type="domain" description="Glucosamine/galactosamine-6-phosphate isomerase" evidence="1">
    <location>
        <begin position="11"/>
        <end position="249"/>
    </location>
</feature>
<dbReference type="PANTHER" id="PTHR42892">
    <property type="entry name" value="GLUCOSAMINE-6-PHOSPHATE DEAMINASE-LIKE PROTEIN BT_0258-RELATED"/>
    <property type="match status" value="1"/>
</dbReference>
<evidence type="ECO:0000313" key="2">
    <source>
        <dbReference type="EMBL" id="AQZ70271.1"/>
    </source>
</evidence>
<dbReference type="EMBL" id="CP017717">
    <property type="protein sequence ID" value="AQZ70271.1"/>
    <property type="molecule type" value="Genomic_DNA"/>
</dbReference>
<dbReference type="InterPro" id="IPR052960">
    <property type="entry name" value="GlcN6P_deaminase-like"/>
</dbReference>
<dbReference type="PANTHER" id="PTHR42892:SF1">
    <property type="entry name" value="GLUCOSAMINE-6-PHOSPHATE ISOMERASE"/>
    <property type="match status" value="1"/>
</dbReference>
<keyword evidence="3" id="KW-1185">Reference proteome</keyword>
<dbReference type="KEGG" id="noa:BKM31_10025"/>
<sequence length="275" mass="28996">MPVRVRPTVFPDPEALGHVLAARIATEIADAARDGRPYVLGCPGGRSARSTYAALAREVAARRLSLGHVVIVMMDEYVVRAPETGRFRRIDPDLPHSCVRFGRAEIVEPLNAAAGPGRGITPDRFWVPDPADPGEYDRRIAGIGGVDLFILASGAGDGHIAFNPAGTPADARTRVVALAERTRRDNLATFPTFGGLEEVPGHGVTVGVATIRDLSKQVVMVVHGADKAATARRLAAADRYDPGWPATVLSDCAAPSLLADEATGLTAGHPAPDRP</sequence>
<gene>
    <name evidence="2" type="ORF">BKM31_10025</name>
</gene>
<dbReference type="Pfam" id="PF01182">
    <property type="entry name" value="Glucosamine_iso"/>
    <property type="match status" value="1"/>
</dbReference>
<dbReference type="OrthoDB" id="9791139at2"/>
<name>A0A1V0AJ75_9ACTN</name>
<dbReference type="STRING" id="1909395.BKM31_10025"/>
<evidence type="ECO:0000259" key="1">
    <source>
        <dbReference type="Pfam" id="PF01182"/>
    </source>
</evidence>
<dbReference type="GO" id="GO:0005975">
    <property type="term" value="P:carbohydrate metabolic process"/>
    <property type="evidence" value="ECO:0007669"/>
    <property type="project" value="InterPro"/>
</dbReference>
<evidence type="ECO:0000313" key="3">
    <source>
        <dbReference type="Proteomes" id="UP000190797"/>
    </source>
</evidence>
<dbReference type="Gene3D" id="3.40.50.1360">
    <property type="match status" value="1"/>
</dbReference>
<reference evidence="3" key="1">
    <citation type="journal article" date="2017" name="Med. Chem. Commun.">
        <title>Nonomuraea sp. ATCC 55076 harbours the largest actinomycete chromosome to date and the kistamicin biosynthetic gene cluster.</title>
        <authorList>
            <person name="Nazari B."/>
            <person name="Forneris C.C."/>
            <person name="Gibson M.I."/>
            <person name="Moon K."/>
            <person name="Schramma K.R."/>
            <person name="Seyedsayamdost M.R."/>
        </authorList>
    </citation>
    <scope>NUCLEOTIDE SEQUENCE [LARGE SCALE GENOMIC DNA]</scope>
    <source>
        <strain evidence="3">ATCC 55076</strain>
    </source>
</reference>
<dbReference type="AlphaFoldDB" id="A0A1V0AJ75"/>
<proteinExistence type="predicted"/>
<dbReference type="InterPro" id="IPR037171">
    <property type="entry name" value="NagB/RpiA_transferase-like"/>
</dbReference>
<dbReference type="InterPro" id="IPR006148">
    <property type="entry name" value="Glc/Gal-6P_isomerase"/>
</dbReference>
<accession>A0A1V0AJ75</accession>
<dbReference type="Proteomes" id="UP000190797">
    <property type="component" value="Chromosome"/>
</dbReference>